<reference evidence="2 3" key="1">
    <citation type="journal article" date="2018" name="Environ. Microbiol.">
        <title>Genomes of ubiquitous marine and hypersaline Hydrogenovibrio, Thiomicrorhabdus and Thiomicrospira spp. encode a diversity of mechanisms to sustain chemolithoautotrophy in heterogeneous environments.</title>
        <authorList>
            <person name="Scott K.M."/>
            <person name="Williams J."/>
            <person name="Porter C.M.B."/>
            <person name="Russel S."/>
            <person name="Harmer T.L."/>
            <person name="Paul J.H."/>
            <person name="Antonen K.M."/>
            <person name="Bridges M.K."/>
            <person name="Camper G.J."/>
            <person name="Campla C.K."/>
            <person name="Casella L.G."/>
            <person name="Chase E."/>
            <person name="Conrad J.W."/>
            <person name="Cruz M.C."/>
            <person name="Dunlap D.S."/>
            <person name="Duran L."/>
            <person name="Fahsbender E.M."/>
            <person name="Goldsmith D.B."/>
            <person name="Keeley R.F."/>
            <person name="Kondoff M.R."/>
            <person name="Kussy B.I."/>
            <person name="Lane M.K."/>
            <person name="Lawler S."/>
            <person name="Leigh B.A."/>
            <person name="Lewis C."/>
            <person name="Lostal L.M."/>
            <person name="Marking D."/>
            <person name="Mancera P.A."/>
            <person name="McClenthan E.C."/>
            <person name="McIntyre E.A."/>
            <person name="Mine J.A."/>
            <person name="Modi S."/>
            <person name="Moore B.D."/>
            <person name="Morgan W.A."/>
            <person name="Nelson K.M."/>
            <person name="Nguyen K.N."/>
            <person name="Ogburn N."/>
            <person name="Parrino D.G."/>
            <person name="Pedapudi A.D."/>
            <person name="Pelham R.P."/>
            <person name="Preece A.M."/>
            <person name="Rampersad E.A."/>
            <person name="Richardson J.C."/>
            <person name="Rodgers C.M."/>
            <person name="Schaffer B.L."/>
            <person name="Sheridan N.E."/>
            <person name="Solone M.R."/>
            <person name="Staley Z.R."/>
            <person name="Tabuchi M."/>
            <person name="Waide R.J."/>
            <person name="Wanjugi P.W."/>
            <person name="Young S."/>
            <person name="Clum A."/>
            <person name="Daum C."/>
            <person name="Huntemann M."/>
            <person name="Ivanova N."/>
            <person name="Kyrpides N."/>
            <person name="Mikhailova N."/>
            <person name="Palaniappan K."/>
            <person name="Pillay M."/>
            <person name="Reddy T.B.K."/>
            <person name="Shapiro N."/>
            <person name="Stamatis D."/>
            <person name="Varghese N."/>
            <person name="Woyke T."/>
            <person name="Boden R."/>
            <person name="Freyermuth S.K."/>
            <person name="Kerfeld C.A."/>
        </authorList>
    </citation>
    <scope>NUCLEOTIDE SEQUENCE [LARGE SCALE GENOMIC DNA]</scope>
    <source>
        <strain evidence="2 3">JR-2</strain>
    </source>
</reference>
<dbReference type="AlphaFoldDB" id="A0A410H5E0"/>
<evidence type="ECO:0000313" key="3">
    <source>
        <dbReference type="Proteomes" id="UP000285478"/>
    </source>
</evidence>
<accession>A0A410H5E0</accession>
<evidence type="ECO:0000256" key="1">
    <source>
        <dbReference type="SAM" id="SignalP"/>
    </source>
</evidence>
<dbReference type="KEGG" id="htr:EPV75_10975"/>
<name>A0A410H5E0_9GAMM</name>
<organism evidence="2 3">
    <name type="scientific">Hydrogenovibrio thermophilus</name>
    <dbReference type="NCBI Taxonomy" id="265883"/>
    <lineage>
        <taxon>Bacteria</taxon>
        <taxon>Pseudomonadati</taxon>
        <taxon>Pseudomonadota</taxon>
        <taxon>Gammaproteobacteria</taxon>
        <taxon>Thiotrichales</taxon>
        <taxon>Piscirickettsiaceae</taxon>
        <taxon>Hydrogenovibrio</taxon>
    </lineage>
</organism>
<evidence type="ECO:0000313" key="2">
    <source>
        <dbReference type="EMBL" id="QAB16148.1"/>
    </source>
</evidence>
<feature type="chain" id="PRO_5019415346" evidence="1">
    <location>
        <begin position="21"/>
        <end position="90"/>
    </location>
</feature>
<proteinExistence type="predicted"/>
<dbReference type="GO" id="GO:0020037">
    <property type="term" value="F:heme binding"/>
    <property type="evidence" value="ECO:0007669"/>
    <property type="project" value="InterPro"/>
</dbReference>
<dbReference type="SUPFAM" id="SSF46626">
    <property type="entry name" value="Cytochrome c"/>
    <property type="match status" value="1"/>
</dbReference>
<feature type="signal peptide" evidence="1">
    <location>
        <begin position="1"/>
        <end position="20"/>
    </location>
</feature>
<dbReference type="Proteomes" id="UP000285478">
    <property type="component" value="Chromosome"/>
</dbReference>
<keyword evidence="1" id="KW-0732">Signal</keyword>
<dbReference type="EMBL" id="CP035033">
    <property type="protein sequence ID" value="QAB16148.1"/>
    <property type="molecule type" value="Genomic_DNA"/>
</dbReference>
<dbReference type="InterPro" id="IPR036909">
    <property type="entry name" value="Cyt_c-like_dom_sf"/>
</dbReference>
<keyword evidence="3" id="KW-1185">Reference proteome</keyword>
<sequence>MKYRGWILLSFMLIGFSAQADVAAGQQLHAQAKCLSCHAAQPYDREKTPTFDALVKRVAGCSQNFNTGWFDDEIRDVAEYLNREYYRFES</sequence>
<protein>
    <submittedName>
        <fullName evidence="2">Cytochrome c</fullName>
    </submittedName>
</protein>
<gene>
    <name evidence="2" type="ORF">EPV75_10975</name>
</gene>
<dbReference type="GO" id="GO:0009055">
    <property type="term" value="F:electron transfer activity"/>
    <property type="evidence" value="ECO:0007669"/>
    <property type="project" value="InterPro"/>
</dbReference>
<dbReference type="RefSeq" id="WP_128385413.1">
    <property type="nucleotide sequence ID" value="NZ_CP035033.1"/>
</dbReference>